<dbReference type="InterPro" id="IPR029058">
    <property type="entry name" value="AB_hydrolase_fold"/>
</dbReference>
<dbReference type="PRINTS" id="PR00111">
    <property type="entry name" value="ABHYDROLASE"/>
</dbReference>
<keyword evidence="3" id="KW-1185">Reference proteome</keyword>
<proteinExistence type="predicted"/>
<protein>
    <submittedName>
        <fullName evidence="2">Pimeloyl-ACP methyl ester carboxylesterase</fullName>
    </submittedName>
</protein>
<dbReference type="PRINTS" id="PR00412">
    <property type="entry name" value="EPOXHYDRLASE"/>
</dbReference>
<dbReference type="PANTHER" id="PTHR43689">
    <property type="entry name" value="HYDROLASE"/>
    <property type="match status" value="1"/>
</dbReference>
<evidence type="ECO:0000313" key="2">
    <source>
        <dbReference type="EMBL" id="SOC06346.1"/>
    </source>
</evidence>
<organism evidence="2 3">
    <name type="scientific">Ureibacillus xyleni</name>
    <dbReference type="NCBI Taxonomy" id="614648"/>
    <lineage>
        <taxon>Bacteria</taxon>
        <taxon>Bacillati</taxon>
        <taxon>Bacillota</taxon>
        <taxon>Bacilli</taxon>
        <taxon>Bacillales</taxon>
        <taxon>Caryophanaceae</taxon>
        <taxon>Ureibacillus</taxon>
    </lineage>
</organism>
<dbReference type="SUPFAM" id="SSF53474">
    <property type="entry name" value="alpha/beta-Hydrolases"/>
    <property type="match status" value="1"/>
</dbReference>
<accession>A0A285SEQ8</accession>
<reference evidence="3" key="1">
    <citation type="submission" date="2017-08" db="EMBL/GenBank/DDBJ databases">
        <authorList>
            <person name="Varghese N."/>
            <person name="Submissions S."/>
        </authorList>
    </citation>
    <scope>NUCLEOTIDE SEQUENCE [LARGE SCALE GENOMIC DNA]</scope>
    <source>
        <strain evidence="3">JC22</strain>
    </source>
</reference>
<dbReference type="GO" id="GO:0003824">
    <property type="term" value="F:catalytic activity"/>
    <property type="evidence" value="ECO:0007669"/>
    <property type="project" value="InterPro"/>
</dbReference>
<evidence type="ECO:0000259" key="1">
    <source>
        <dbReference type="Pfam" id="PF00561"/>
    </source>
</evidence>
<evidence type="ECO:0000313" key="3">
    <source>
        <dbReference type="Proteomes" id="UP000219636"/>
    </source>
</evidence>
<dbReference type="EMBL" id="OBMQ01000004">
    <property type="protein sequence ID" value="SOC06346.1"/>
    <property type="molecule type" value="Genomic_DNA"/>
</dbReference>
<dbReference type="Proteomes" id="UP000219636">
    <property type="component" value="Unassembled WGS sequence"/>
</dbReference>
<dbReference type="Gene3D" id="3.40.50.1820">
    <property type="entry name" value="alpha/beta hydrolase"/>
    <property type="match status" value="1"/>
</dbReference>
<feature type="domain" description="AB hydrolase-1" evidence="1">
    <location>
        <begin position="63"/>
        <end position="306"/>
    </location>
</feature>
<dbReference type="AlphaFoldDB" id="A0A285SEQ8"/>
<gene>
    <name evidence="2" type="ORF">SAMN05880501_104253</name>
</gene>
<dbReference type="PANTHER" id="PTHR43689:SF8">
    <property type="entry name" value="ALPHA_BETA-HYDROLASES SUPERFAMILY PROTEIN"/>
    <property type="match status" value="1"/>
</dbReference>
<dbReference type="InterPro" id="IPR000639">
    <property type="entry name" value="Epox_hydrolase-like"/>
</dbReference>
<dbReference type="InterPro" id="IPR000073">
    <property type="entry name" value="AB_hydrolase_1"/>
</dbReference>
<dbReference type="Pfam" id="PF00561">
    <property type="entry name" value="Abhydrolase_1"/>
    <property type="match status" value="1"/>
</dbReference>
<name>A0A285SEQ8_9BACL</name>
<sequence length="322" mass="35570">MNMKRGKKMIIAIFTSLLLLFVGLYIYNAIEVKKGEISFSPKGEYVTVNDVKLHYYTEGKGQPIVFLHGAMLSANDYKDVLKLAAAHGYQAFAFDRPGYGYSERPKGKVTPISQAKLIRNALKKIGVEDPIIVVGHSWSGTMTLSYAQQFPDEVAGIVLLGAAMYKEGYPAENGDALSKIVTTPLVGELMLNTLLKTPLGKNLAKSTVISTFSPETPPDGYLEETIALGFRPGQFKANREDVLEFPKTSKEISSYYSSIETSTVIVVGENDPFNIIEQGKRLNDELKHSKLQIIPDIAHMIPVLHPQVVLEAINQLNTNEFD</sequence>